<accession>A0A0D3BV69</accession>
<name>A0A0D3BV69_BRAOL</name>
<feature type="compositionally biased region" description="Polar residues" evidence="1">
    <location>
        <begin position="1"/>
        <end position="17"/>
    </location>
</feature>
<evidence type="ECO:0000313" key="3">
    <source>
        <dbReference type="Proteomes" id="UP000032141"/>
    </source>
</evidence>
<feature type="compositionally biased region" description="Polar residues" evidence="1">
    <location>
        <begin position="197"/>
        <end position="208"/>
    </location>
</feature>
<feature type="region of interest" description="Disordered" evidence="1">
    <location>
        <begin position="239"/>
        <end position="260"/>
    </location>
</feature>
<protein>
    <submittedName>
        <fullName evidence="2">Uncharacterized protein</fullName>
    </submittedName>
</protein>
<keyword evidence="3" id="KW-1185">Reference proteome</keyword>
<dbReference type="eggNOG" id="KOG0987">
    <property type="taxonomic scope" value="Eukaryota"/>
</dbReference>
<dbReference type="EnsemblPlants" id="Bo4g085040.1">
    <property type="protein sequence ID" value="Bo4g085040.1"/>
    <property type="gene ID" value="Bo4g085040"/>
</dbReference>
<dbReference type="OMA" id="GHTSQCD"/>
<dbReference type="HOGENOM" id="CLU_848232_0_0_1"/>
<dbReference type="Proteomes" id="UP000032141">
    <property type="component" value="Chromosome C4"/>
</dbReference>
<feature type="region of interest" description="Disordered" evidence="1">
    <location>
        <begin position="182"/>
        <end position="208"/>
    </location>
</feature>
<feature type="region of interest" description="Disordered" evidence="1">
    <location>
        <begin position="86"/>
        <end position="126"/>
    </location>
</feature>
<feature type="compositionally biased region" description="Acidic residues" evidence="1">
    <location>
        <begin position="182"/>
        <end position="196"/>
    </location>
</feature>
<dbReference type="Gramene" id="Bo4g085040.1">
    <property type="protein sequence ID" value="Bo4g085040.1"/>
    <property type="gene ID" value="Bo4g085040"/>
</dbReference>
<sequence length="328" mass="36616">MTDENSNINEIYPTESSVQKRKRNSAFLTDSEVNNTPQVLQNKYGLLPLKSVFSRVLADVTNTRQTSPTMPQSEVLNHLLSGLHSITESSVKPKRNTNQASKRLKPNLNTSGLTGHTSQCDSSISKSNLSSKRTCSDIQPTNLFKAFSTLEKTDNVNGMEFGAINLDLFEDQGSQIYDISSEEEDTNYDNNSESETECAPQQDQNVTTVPDEQRARIKTMASVFLSMFQDKPAKKGWSVSKRTVSKSKKKAAPPKKNMGYVDEGDPTHKCEHCGAIMWYGEHIEKKRQTKKPKFSLCCGQGQVQLPILKPLQENSDIPREKIVGMSSE</sequence>
<feature type="region of interest" description="Disordered" evidence="1">
    <location>
        <begin position="1"/>
        <end position="22"/>
    </location>
</feature>
<evidence type="ECO:0000256" key="1">
    <source>
        <dbReference type="SAM" id="MobiDB-lite"/>
    </source>
</evidence>
<proteinExistence type="predicted"/>
<feature type="compositionally biased region" description="Basic residues" evidence="1">
    <location>
        <begin position="243"/>
        <end position="253"/>
    </location>
</feature>
<reference evidence="2 3" key="1">
    <citation type="journal article" date="2014" name="Genome Biol.">
        <title>Transcriptome and methylome profiling reveals relics of genome dominance in the mesopolyploid Brassica oleracea.</title>
        <authorList>
            <person name="Parkin I.A."/>
            <person name="Koh C."/>
            <person name="Tang H."/>
            <person name="Robinson S.J."/>
            <person name="Kagale S."/>
            <person name="Clarke W.E."/>
            <person name="Town C.D."/>
            <person name="Nixon J."/>
            <person name="Krishnakumar V."/>
            <person name="Bidwell S.L."/>
            <person name="Denoeud F."/>
            <person name="Belcram H."/>
            <person name="Links M.G."/>
            <person name="Just J."/>
            <person name="Clarke C."/>
            <person name="Bender T."/>
            <person name="Huebert T."/>
            <person name="Mason A.S."/>
            <person name="Pires J.C."/>
            <person name="Barker G."/>
            <person name="Moore J."/>
            <person name="Walley P.G."/>
            <person name="Manoli S."/>
            <person name="Batley J."/>
            <person name="Edwards D."/>
            <person name="Nelson M.N."/>
            <person name="Wang X."/>
            <person name="Paterson A.H."/>
            <person name="King G."/>
            <person name="Bancroft I."/>
            <person name="Chalhoub B."/>
            <person name="Sharpe A.G."/>
        </authorList>
    </citation>
    <scope>NUCLEOTIDE SEQUENCE</scope>
    <source>
        <strain evidence="2 3">cv. TO1000</strain>
    </source>
</reference>
<organism evidence="2 3">
    <name type="scientific">Brassica oleracea var. oleracea</name>
    <dbReference type="NCBI Taxonomy" id="109376"/>
    <lineage>
        <taxon>Eukaryota</taxon>
        <taxon>Viridiplantae</taxon>
        <taxon>Streptophyta</taxon>
        <taxon>Embryophyta</taxon>
        <taxon>Tracheophyta</taxon>
        <taxon>Spermatophyta</taxon>
        <taxon>Magnoliopsida</taxon>
        <taxon>eudicotyledons</taxon>
        <taxon>Gunneridae</taxon>
        <taxon>Pentapetalae</taxon>
        <taxon>rosids</taxon>
        <taxon>malvids</taxon>
        <taxon>Brassicales</taxon>
        <taxon>Brassicaceae</taxon>
        <taxon>Brassiceae</taxon>
        <taxon>Brassica</taxon>
    </lineage>
</organism>
<reference evidence="2" key="2">
    <citation type="submission" date="2015-03" db="UniProtKB">
        <authorList>
            <consortium name="EnsemblPlants"/>
        </authorList>
    </citation>
    <scope>IDENTIFICATION</scope>
</reference>
<dbReference type="AlphaFoldDB" id="A0A0D3BV69"/>
<feature type="compositionally biased region" description="Polar residues" evidence="1">
    <location>
        <begin position="86"/>
        <end position="121"/>
    </location>
</feature>
<evidence type="ECO:0000313" key="2">
    <source>
        <dbReference type="EnsemblPlants" id="Bo4g085040.1"/>
    </source>
</evidence>